<dbReference type="PROSITE" id="PS51257">
    <property type="entry name" value="PROKAR_LIPOPROTEIN"/>
    <property type="match status" value="1"/>
</dbReference>
<accession>A0ABR2JEL5</accession>
<organism evidence="1 2">
    <name type="scientific">Tritrichomonas musculus</name>
    <dbReference type="NCBI Taxonomy" id="1915356"/>
    <lineage>
        <taxon>Eukaryota</taxon>
        <taxon>Metamonada</taxon>
        <taxon>Parabasalia</taxon>
        <taxon>Tritrichomonadida</taxon>
        <taxon>Tritrichomonadidae</taxon>
        <taxon>Tritrichomonas</taxon>
    </lineage>
</organism>
<protein>
    <recommendedName>
        <fullName evidence="3">Transmembrane protein</fullName>
    </recommendedName>
</protein>
<comment type="caution">
    <text evidence="1">The sequence shown here is derived from an EMBL/GenBank/DDBJ whole genome shotgun (WGS) entry which is preliminary data.</text>
</comment>
<proteinExistence type="predicted"/>
<evidence type="ECO:0000313" key="2">
    <source>
        <dbReference type="Proteomes" id="UP001470230"/>
    </source>
</evidence>
<gene>
    <name evidence="1" type="ORF">M9Y10_006369</name>
</gene>
<keyword evidence="2" id="KW-1185">Reference proteome</keyword>
<reference evidence="1 2" key="1">
    <citation type="submission" date="2024-04" db="EMBL/GenBank/DDBJ databases">
        <title>Tritrichomonas musculus Genome.</title>
        <authorList>
            <person name="Alves-Ferreira E."/>
            <person name="Grigg M."/>
            <person name="Lorenzi H."/>
            <person name="Galac M."/>
        </authorList>
    </citation>
    <scope>NUCLEOTIDE SEQUENCE [LARGE SCALE GENOMIC DNA]</scope>
    <source>
        <strain evidence="1 2">EAF2021</strain>
    </source>
</reference>
<name>A0ABR2JEL5_9EUKA</name>
<evidence type="ECO:0000313" key="1">
    <source>
        <dbReference type="EMBL" id="KAK8876179.1"/>
    </source>
</evidence>
<sequence>MSNYRYNHNLTRQTNQIIRIHNSLIQATTSLSCRAAFRCIGIDSQVQFVNISSVQVFATFNILLCSRIRHYTIEYIEHLIQSHLPISPNQLYIFQKKSRKKQIKVIEFQFQHS</sequence>
<evidence type="ECO:0008006" key="3">
    <source>
        <dbReference type="Google" id="ProtNLM"/>
    </source>
</evidence>
<dbReference type="EMBL" id="JAPFFF010000012">
    <property type="protein sequence ID" value="KAK8876179.1"/>
    <property type="molecule type" value="Genomic_DNA"/>
</dbReference>
<dbReference type="Proteomes" id="UP001470230">
    <property type="component" value="Unassembled WGS sequence"/>
</dbReference>